<feature type="domain" description="Alginate export" evidence="2">
    <location>
        <begin position="22"/>
        <end position="386"/>
    </location>
</feature>
<dbReference type="OrthoDB" id="1070463at2"/>
<evidence type="ECO:0000313" key="3">
    <source>
        <dbReference type="EMBL" id="RXJ50076.1"/>
    </source>
</evidence>
<dbReference type="RefSeq" id="WP_129016972.1">
    <property type="nucleotide sequence ID" value="NZ_SDDZ01000004.1"/>
</dbReference>
<dbReference type="Proteomes" id="UP000289792">
    <property type="component" value="Unassembled WGS sequence"/>
</dbReference>
<proteinExistence type="predicted"/>
<accession>A0A4Q0XG79</accession>
<dbReference type="InterPro" id="IPR053728">
    <property type="entry name" value="Alginate_Permeability_Chnl"/>
</dbReference>
<comment type="caution">
    <text evidence="3">The sequence shown here is derived from an EMBL/GenBank/DDBJ whole genome shotgun (WGS) entry which is preliminary data.</text>
</comment>
<evidence type="ECO:0000256" key="1">
    <source>
        <dbReference type="SAM" id="SignalP"/>
    </source>
</evidence>
<protein>
    <recommendedName>
        <fullName evidence="2">Alginate export domain-containing protein</fullName>
    </recommendedName>
</protein>
<organism evidence="3 4">
    <name type="scientific">Gelidibacter gilvus</name>
    <dbReference type="NCBI Taxonomy" id="59602"/>
    <lineage>
        <taxon>Bacteria</taxon>
        <taxon>Pseudomonadati</taxon>
        <taxon>Bacteroidota</taxon>
        <taxon>Flavobacteriia</taxon>
        <taxon>Flavobacteriales</taxon>
        <taxon>Flavobacteriaceae</taxon>
        <taxon>Gelidibacter</taxon>
    </lineage>
</organism>
<dbReference type="Pfam" id="PF13372">
    <property type="entry name" value="Alginate_exp"/>
    <property type="match status" value="1"/>
</dbReference>
<evidence type="ECO:0000259" key="2">
    <source>
        <dbReference type="Pfam" id="PF13372"/>
    </source>
</evidence>
<sequence length="419" mass="47319">MKKLLLLMCFGTLSQTFFAQEFGIDLQLRPRAEYRHGFKTLVPDAADAATFISQRSRLNLNYGSEKLNAYISLQNVRTWGEVSTLSASDVNGTAIHEAWASFKLDSEFSFKMGRQEIIYDDSRIFGNVDWAQAGRSHDAFIATYQPNSKNQLDIGLALNEEDETLFKTNYNVNNYKAFQYAWYHTSFENLSLSLLALNTGFTFDQNGKQEVDYNQTLGGFVSFGKKQLKGDASVYFQTGKIADRNLSAYNLSGNLHYQINSEFTFGLGAELLSGTDMDATSDKLNSFNPLFGTNHKFNGWMDYFYVGNHINSVGLLDISVPLKYQKEKVTLQLIPHLFSAAANVVDNQGNKKDNYLGTEIDFSFGYKIASNIDFQVGYSHIFATESMEVLKGGNRNNTTNWAWAMFVFKPKLFTHTVNN</sequence>
<evidence type="ECO:0000313" key="4">
    <source>
        <dbReference type="Proteomes" id="UP000289792"/>
    </source>
</evidence>
<reference evidence="3 4" key="1">
    <citation type="submission" date="2019-01" db="EMBL/GenBank/DDBJ databases">
        <title>Genome sequence of the Antarctic species Gelidibacter gilvus ACAM 158(T).</title>
        <authorList>
            <person name="Bowman J.P."/>
        </authorList>
    </citation>
    <scope>NUCLEOTIDE SEQUENCE [LARGE SCALE GENOMIC DNA]</scope>
    <source>
        <strain evidence="3 4">IC158</strain>
    </source>
</reference>
<dbReference type="EMBL" id="SDDZ01000004">
    <property type="protein sequence ID" value="RXJ50076.1"/>
    <property type="molecule type" value="Genomic_DNA"/>
</dbReference>
<feature type="signal peptide" evidence="1">
    <location>
        <begin position="1"/>
        <end position="19"/>
    </location>
</feature>
<dbReference type="AlphaFoldDB" id="A0A4Q0XG79"/>
<gene>
    <name evidence="3" type="ORF">ESZ48_08785</name>
</gene>
<dbReference type="InterPro" id="IPR025388">
    <property type="entry name" value="Alginate_export_dom"/>
</dbReference>
<keyword evidence="4" id="KW-1185">Reference proteome</keyword>
<dbReference type="SUPFAM" id="SSF56935">
    <property type="entry name" value="Porins"/>
    <property type="match status" value="1"/>
</dbReference>
<name>A0A4Q0XG79_9FLAO</name>
<dbReference type="Gene3D" id="2.40.160.100">
    <property type="match status" value="1"/>
</dbReference>
<feature type="chain" id="PRO_5020372442" description="Alginate export domain-containing protein" evidence="1">
    <location>
        <begin position="20"/>
        <end position="419"/>
    </location>
</feature>
<keyword evidence="1" id="KW-0732">Signal</keyword>